<protein>
    <submittedName>
        <fullName evidence="2">Uncharacterized protein</fullName>
    </submittedName>
</protein>
<organism evidence="2 3">
    <name type="scientific">Haemaphysalis longicornis</name>
    <name type="common">Bush tick</name>
    <dbReference type="NCBI Taxonomy" id="44386"/>
    <lineage>
        <taxon>Eukaryota</taxon>
        <taxon>Metazoa</taxon>
        <taxon>Ecdysozoa</taxon>
        <taxon>Arthropoda</taxon>
        <taxon>Chelicerata</taxon>
        <taxon>Arachnida</taxon>
        <taxon>Acari</taxon>
        <taxon>Parasitiformes</taxon>
        <taxon>Ixodida</taxon>
        <taxon>Ixodoidea</taxon>
        <taxon>Ixodidae</taxon>
        <taxon>Haemaphysalinae</taxon>
        <taxon>Haemaphysalis</taxon>
    </lineage>
</organism>
<dbReference type="Proteomes" id="UP000821853">
    <property type="component" value="Chromosome 4"/>
</dbReference>
<dbReference type="VEuPathDB" id="VectorBase:HLOH_062266"/>
<dbReference type="EMBL" id="JABSTR010000006">
    <property type="protein sequence ID" value="KAH9374059.1"/>
    <property type="molecule type" value="Genomic_DNA"/>
</dbReference>
<reference evidence="2 3" key="1">
    <citation type="journal article" date="2020" name="Cell">
        <title>Large-Scale Comparative Analyses of Tick Genomes Elucidate Their Genetic Diversity and Vector Capacities.</title>
        <authorList>
            <consortium name="Tick Genome and Microbiome Consortium (TIGMIC)"/>
            <person name="Jia N."/>
            <person name="Wang J."/>
            <person name="Shi W."/>
            <person name="Du L."/>
            <person name="Sun Y."/>
            <person name="Zhan W."/>
            <person name="Jiang J.F."/>
            <person name="Wang Q."/>
            <person name="Zhang B."/>
            <person name="Ji P."/>
            <person name="Bell-Sakyi L."/>
            <person name="Cui X.M."/>
            <person name="Yuan T.T."/>
            <person name="Jiang B.G."/>
            <person name="Yang W.F."/>
            <person name="Lam T.T."/>
            <person name="Chang Q.C."/>
            <person name="Ding S.J."/>
            <person name="Wang X.J."/>
            <person name="Zhu J.G."/>
            <person name="Ruan X.D."/>
            <person name="Zhao L."/>
            <person name="Wei J.T."/>
            <person name="Ye R.Z."/>
            <person name="Que T.C."/>
            <person name="Du C.H."/>
            <person name="Zhou Y.H."/>
            <person name="Cheng J.X."/>
            <person name="Dai P.F."/>
            <person name="Guo W.B."/>
            <person name="Han X.H."/>
            <person name="Huang E.J."/>
            <person name="Li L.F."/>
            <person name="Wei W."/>
            <person name="Gao Y.C."/>
            <person name="Liu J.Z."/>
            <person name="Shao H.Z."/>
            <person name="Wang X."/>
            <person name="Wang C.C."/>
            <person name="Yang T.C."/>
            <person name="Huo Q.B."/>
            <person name="Li W."/>
            <person name="Chen H.Y."/>
            <person name="Chen S.E."/>
            <person name="Zhou L.G."/>
            <person name="Ni X.B."/>
            <person name="Tian J.H."/>
            <person name="Sheng Y."/>
            <person name="Liu T."/>
            <person name="Pan Y.S."/>
            <person name="Xia L.Y."/>
            <person name="Li J."/>
            <person name="Zhao F."/>
            <person name="Cao W.C."/>
        </authorList>
    </citation>
    <scope>NUCLEOTIDE SEQUENCE [LARGE SCALE GENOMIC DNA]</scope>
    <source>
        <strain evidence="2">HaeL-2018</strain>
    </source>
</reference>
<evidence type="ECO:0000313" key="2">
    <source>
        <dbReference type="EMBL" id="KAH9374059.1"/>
    </source>
</evidence>
<feature type="compositionally biased region" description="Basic and acidic residues" evidence="1">
    <location>
        <begin position="16"/>
        <end position="28"/>
    </location>
</feature>
<evidence type="ECO:0000256" key="1">
    <source>
        <dbReference type="SAM" id="MobiDB-lite"/>
    </source>
</evidence>
<sequence length="191" mass="19743">MQEVCVVTSGAGEAVPVHKGDDPLKNSGEDASATPGEAPQTRETRWLTGSLSDAVSGCLSSGFTTQPEVSELALTESRPGIPVSCSRSVPVKSGVTLFLGSEAGMAPPSPTKSLERRPATLNDFGFDPLCSSGERIRGGKDGHVAHDARTGCATNLKQLAENLVNEAAGYAGSARSVQKLAIQLAVYCART</sequence>
<accession>A0A9J6GFS3</accession>
<name>A0A9J6GFS3_HAELO</name>
<dbReference type="AlphaFoldDB" id="A0A9J6GFS3"/>
<keyword evidence="3" id="KW-1185">Reference proteome</keyword>
<gene>
    <name evidence="2" type="ORF">HPB48_005328</name>
</gene>
<feature type="region of interest" description="Disordered" evidence="1">
    <location>
        <begin position="8"/>
        <end position="43"/>
    </location>
</feature>
<comment type="caution">
    <text evidence="2">The sequence shown here is derived from an EMBL/GenBank/DDBJ whole genome shotgun (WGS) entry which is preliminary data.</text>
</comment>
<proteinExistence type="predicted"/>
<dbReference type="OrthoDB" id="6514855at2759"/>
<evidence type="ECO:0000313" key="3">
    <source>
        <dbReference type="Proteomes" id="UP000821853"/>
    </source>
</evidence>